<dbReference type="GO" id="GO:0010972">
    <property type="term" value="P:negative regulation of G2/M transition of mitotic cell cycle"/>
    <property type="evidence" value="ECO:0007669"/>
    <property type="project" value="TreeGrafter"/>
</dbReference>
<feature type="compositionally biased region" description="Polar residues" evidence="1">
    <location>
        <begin position="1"/>
        <end position="15"/>
    </location>
</feature>
<dbReference type="InterPro" id="IPR011990">
    <property type="entry name" value="TPR-like_helical_dom_sf"/>
</dbReference>
<protein>
    <recommendedName>
        <fullName evidence="4">HCP-like protein</fullName>
    </recommendedName>
</protein>
<evidence type="ECO:0000313" key="2">
    <source>
        <dbReference type="EMBL" id="ORX50734.1"/>
    </source>
</evidence>
<gene>
    <name evidence="2" type="ORF">BCR36DRAFT_412230</name>
</gene>
<feature type="compositionally biased region" description="Basic and acidic residues" evidence="1">
    <location>
        <begin position="40"/>
        <end position="81"/>
    </location>
</feature>
<dbReference type="Pfam" id="PF08238">
    <property type="entry name" value="Sel1"/>
    <property type="match status" value="3"/>
</dbReference>
<dbReference type="EMBL" id="MCFH01000020">
    <property type="protein sequence ID" value="ORX50734.1"/>
    <property type="molecule type" value="Genomic_DNA"/>
</dbReference>
<name>A0A1Y1VA59_9FUNG</name>
<feature type="region of interest" description="Disordered" evidence="1">
    <location>
        <begin position="111"/>
        <end position="145"/>
    </location>
</feature>
<dbReference type="GO" id="GO:0032153">
    <property type="term" value="C:cell division site"/>
    <property type="evidence" value="ECO:0007669"/>
    <property type="project" value="TreeGrafter"/>
</dbReference>
<dbReference type="PANTHER" id="PTHR43628:SF1">
    <property type="entry name" value="CHITIN SYNTHASE REGULATORY FACTOR 2-RELATED"/>
    <property type="match status" value="1"/>
</dbReference>
<feature type="compositionally biased region" description="Acidic residues" evidence="1">
    <location>
        <begin position="133"/>
        <end position="145"/>
    </location>
</feature>
<evidence type="ECO:0008006" key="4">
    <source>
        <dbReference type="Google" id="ProtNLM"/>
    </source>
</evidence>
<evidence type="ECO:0000313" key="3">
    <source>
        <dbReference type="Proteomes" id="UP000193719"/>
    </source>
</evidence>
<reference evidence="2 3" key="2">
    <citation type="submission" date="2016-08" db="EMBL/GenBank/DDBJ databases">
        <title>Pervasive Adenine N6-methylation of Active Genes in Fungi.</title>
        <authorList>
            <consortium name="DOE Joint Genome Institute"/>
            <person name="Mondo S.J."/>
            <person name="Dannebaum R.O."/>
            <person name="Kuo R.C."/>
            <person name="Labutti K."/>
            <person name="Haridas S."/>
            <person name="Kuo A."/>
            <person name="Salamov A."/>
            <person name="Ahrendt S.R."/>
            <person name="Lipzen A."/>
            <person name="Sullivan W."/>
            <person name="Andreopoulos W.B."/>
            <person name="Clum A."/>
            <person name="Lindquist E."/>
            <person name="Daum C."/>
            <person name="Ramamoorthy G.K."/>
            <person name="Gryganskyi A."/>
            <person name="Culley D."/>
            <person name="Magnuson J.K."/>
            <person name="James T.Y."/>
            <person name="O'Malley M.A."/>
            <person name="Stajich J.E."/>
            <person name="Spatafora J.W."/>
            <person name="Visel A."/>
            <person name="Grigoriev I.V."/>
        </authorList>
    </citation>
    <scope>NUCLEOTIDE SEQUENCE [LARGE SCALE GENOMIC DNA]</scope>
    <source>
        <strain evidence="3">finn</strain>
    </source>
</reference>
<dbReference type="AlphaFoldDB" id="A0A1Y1VA59"/>
<dbReference type="STRING" id="1754191.A0A1Y1VA59"/>
<dbReference type="PANTHER" id="PTHR43628">
    <property type="entry name" value="ACTIVATOR OF C KINASE PROTEIN 1-RELATED"/>
    <property type="match status" value="1"/>
</dbReference>
<dbReference type="OrthoDB" id="2148946at2759"/>
<dbReference type="Gene3D" id="1.25.40.10">
    <property type="entry name" value="Tetratricopeptide repeat domain"/>
    <property type="match status" value="1"/>
</dbReference>
<organism evidence="2 3">
    <name type="scientific">Piromyces finnis</name>
    <dbReference type="NCBI Taxonomy" id="1754191"/>
    <lineage>
        <taxon>Eukaryota</taxon>
        <taxon>Fungi</taxon>
        <taxon>Fungi incertae sedis</taxon>
        <taxon>Chytridiomycota</taxon>
        <taxon>Chytridiomycota incertae sedis</taxon>
        <taxon>Neocallimastigomycetes</taxon>
        <taxon>Neocallimastigales</taxon>
        <taxon>Neocallimastigaceae</taxon>
        <taxon>Piromyces</taxon>
    </lineage>
</organism>
<dbReference type="SUPFAM" id="SSF81901">
    <property type="entry name" value="HCP-like"/>
    <property type="match status" value="1"/>
</dbReference>
<dbReference type="InterPro" id="IPR052945">
    <property type="entry name" value="Mitotic_Regulator"/>
</dbReference>
<keyword evidence="3" id="KW-1185">Reference proteome</keyword>
<feature type="region of interest" description="Disordered" evidence="1">
    <location>
        <begin position="1"/>
        <end position="95"/>
    </location>
</feature>
<reference evidence="2 3" key="1">
    <citation type="submission" date="2016-08" db="EMBL/GenBank/DDBJ databases">
        <title>Genomes of anaerobic fungi encode conserved fungal cellulosomes for biomass hydrolysis.</title>
        <authorList>
            <consortium name="DOE Joint Genome Institute"/>
            <person name="Haitjema C.H."/>
            <person name="Gilmore S.P."/>
            <person name="Henske J.K."/>
            <person name="Solomon K.V."/>
            <person name="De Groot R."/>
            <person name="Kuo A."/>
            <person name="Mondo S.J."/>
            <person name="Salamov A.A."/>
            <person name="Labutti K."/>
            <person name="Zhao Z."/>
            <person name="Chiniquy J."/>
            <person name="Barry K."/>
            <person name="Brewer H.M."/>
            <person name="Purvine S.O."/>
            <person name="Wright A.T."/>
            <person name="Boxma B."/>
            <person name="Van Alen T."/>
            <person name="Hackstein J.H."/>
            <person name="Baker S.E."/>
            <person name="Grigoriev I.V."/>
            <person name="O'Malley M.A."/>
        </authorList>
    </citation>
    <scope>NUCLEOTIDE SEQUENCE [LARGE SCALE GENOMIC DNA]</scope>
    <source>
        <strain evidence="3">finn</strain>
    </source>
</reference>
<evidence type="ECO:0000256" key="1">
    <source>
        <dbReference type="SAM" id="MobiDB-lite"/>
    </source>
</evidence>
<proteinExistence type="predicted"/>
<accession>A0A1Y1VA59</accession>
<dbReference type="Proteomes" id="UP000193719">
    <property type="component" value="Unassembled WGS sequence"/>
</dbReference>
<dbReference type="InterPro" id="IPR006597">
    <property type="entry name" value="Sel1-like"/>
</dbReference>
<sequence length="621" mass="70758">MSANSLDESNESFTDATEGIENSDVKDEVNLDKSVNSVGEKIDQRNNIENEENNVSKEDKKCDDNIEKNENNENEKVDKNENPTSDVIDNIKNENENENIPSIVIDNVESKNEENENIPSIVIDSVESKNEENEANDVNEEKEESEENLAENLEIKGDFHNIFRRNLAESEDATELKRTLSNLYDKIKILSKDNINTVGINDDKEDDEEFNMMRTSEEKSESKLDEIHKYYQSFSGTVQHFKPMEFPSSELCNTISYRYHNNINIHEFFEHLENITNQNASAINNSLSSLVSLMHGPGGNSCSQLDITKDNNNRGTLKHQKKELNTADAKLNKNFRSYFKFAKKKINTRNNVFVSNIASDSAPIPKLTIPNIPITDELQTYDPLSLGIYYHNHQQYDIADYYFTLSSVDNNAIGLYLHGMYMKYGHGISGCSPELGFQYLLKSAEASIQSIPTINKNNEPMIQRFGKIDEDNENEDDKNEGIKLQDTQRIPLNDTNKEESDKLVAEKMLMRTNIANMLSNLTDEEFETWIVRCIVSLPIYEIGQSFLHGHGVPKSTSKAVYCFNVAAYMGDADAQLALAKCYNHGVGVKKTRKMAAMWYRKAHANGKCIYGESWVWKSKYD</sequence>
<dbReference type="SMART" id="SM00671">
    <property type="entry name" value="SEL1"/>
    <property type="match status" value="3"/>
</dbReference>
<comment type="caution">
    <text evidence="2">The sequence shown here is derived from an EMBL/GenBank/DDBJ whole genome shotgun (WGS) entry which is preliminary data.</text>
</comment>